<reference evidence="1 2" key="1">
    <citation type="submission" date="2020-02" db="EMBL/GenBank/DDBJ databases">
        <title>A complete genome of a marine bacterium Vibrio sp. ZWAL4003 isolated from the mangrove sediment with the ability to degrade polysaccharides.</title>
        <authorList>
            <person name="Wu J."/>
            <person name="Qu W."/>
            <person name="Zeng R."/>
        </authorList>
    </citation>
    <scope>NUCLEOTIDE SEQUENCE [LARGE SCALE GENOMIC DNA]</scope>
    <source>
        <strain evidence="1 2">ZWAL4003</strain>
    </source>
</reference>
<dbReference type="EMBL" id="CP049332">
    <property type="protein sequence ID" value="QIH44543.1"/>
    <property type="molecule type" value="Genomic_DNA"/>
</dbReference>
<evidence type="ECO:0000313" key="2">
    <source>
        <dbReference type="Proteomes" id="UP000503003"/>
    </source>
</evidence>
<name>A0A6G7CR58_9VIBR</name>
<evidence type="ECO:0000313" key="1">
    <source>
        <dbReference type="EMBL" id="QIH44543.1"/>
    </source>
</evidence>
<accession>A0A6G7CR58</accession>
<protein>
    <submittedName>
        <fullName evidence="1">Uncharacterized protein</fullName>
    </submittedName>
</protein>
<keyword evidence="2" id="KW-1185">Reference proteome</keyword>
<proteinExistence type="predicted"/>
<gene>
    <name evidence="1" type="ORF">G5S32_18245</name>
</gene>
<organism evidence="1 2">
    <name type="scientific">Vibrio ziniensis</name>
    <dbReference type="NCBI Taxonomy" id="2711221"/>
    <lineage>
        <taxon>Bacteria</taxon>
        <taxon>Pseudomonadati</taxon>
        <taxon>Pseudomonadota</taxon>
        <taxon>Gammaproteobacteria</taxon>
        <taxon>Vibrionales</taxon>
        <taxon>Vibrionaceae</taxon>
        <taxon>Vibrio</taxon>
    </lineage>
</organism>
<sequence>MQSSRESHSHQLIYRQVDIDHKLAVFLNTANNGYFLFTFVKEVPCDSSSPYRAHLSVNDKAEETVVFECKSSNSAVYRIGKPAFSQLQLVNADFHFELDLDQWSFNSLKKDDYMQHNYQFFQKHSSETIHPWERD</sequence>
<dbReference type="KEGG" id="vzi:G5S32_18245"/>
<dbReference type="AlphaFoldDB" id="A0A6G7CR58"/>
<dbReference type="Proteomes" id="UP000503003">
    <property type="component" value="Chromosome 2"/>
</dbReference>